<comment type="caution">
    <text evidence="1">The sequence shown here is derived from an EMBL/GenBank/DDBJ whole genome shotgun (WGS) entry which is preliminary data.</text>
</comment>
<name>A0ABR0SJG7_9HYPO</name>
<dbReference type="SUPFAM" id="SSF56973">
    <property type="entry name" value="Aerolisin/ETX pore-forming domain"/>
    <property type="match status" value="1"/>
</dbReference>
<protein>
    <recommendedName>
        <fullName evidence="3">Insecticidal crystal toxin domain-containing protein</fullName>
    </recommendedName>
</protein>
<gene>
    <name evidence="1" type="ORF">PT974_05377</name>
</gene>
<sequence length="414" mass="46216">MSNQYRDYVHLCLERSRQWRRKERHLLAAKAAGTFGHPSYDDINNKRATLLIGRNPNVGPPPGKGAALVEPQGYSRMWIDQKSGGDHNGSMWRPIAPPGYVSLSDVTVKGWSSPPNNLVWCIRSDLVVQGLYEGSSVWDDKKSGSKNDVSCWRIVPDTNGITGNENIAVQTDGFRASQNYEKPHAPFARMFALKLPKNFKDFTAPTPRLDRDNLPKQGTIFNETEQAAVILPFVSHFPPTDERCLANISKPFCRFSRTIAWYTNGVWSNNARGEVTRRSVVTFGISKTQSTEITHSAGISVSASAGIGFVNFDVSLNYQFTHSSSTSFTEYTEKVEAEDFVVPAYHATVLFTKRVWLRAARMDGTIVMVSISLDSYDEKYYVGVDYPKPPGEATALEEAEALETPQTEEPKVEE</sequence>
<dbReference type="Proteomes" id="UP001338125">
    <property type="component" value="Unassembled WGS sequence"/>
</dbReference>
<accession>A0ABR0SJG7</accession>
<evidence type="ECO:0000313" key="2">
    <source>
        <dbReference type="Proteomes" id="UP001338125"/>
    </source>
</evidence>
<dbReference type="PANTHER" id="PTHR48219:SF2">
    <property type="entry name" value="VACUOLAR PROTEIN SORTING-ASSOCIATED PROTEIN 62"/>
    <property type="match status" value="1"/>
</dbReference>
<dbReference type="PANTHER" id="PTHR48219">
    <property type="entry name" value="VACUOLAR PROTEIN SORTING-ASSOCIATED PROTEIN 62-RELATED"/>
    <property type="match status" value="1"/>
</dbReference>
<dbReference type="Pfam" id="PF06101">
    <property type="entry name" value="Vps62"/>
    <property type="match status" value="1"/>
</dbReference>
<dbReference type="EMBL" id="JAVFKD010000012">
    <property type="protein sequence ID" value="KAK5991981.1"/>
    <property type="molecule type" value="Genomic_DNA"/>
</dbReference>
<proteinExistence type="predicted"/>
<evidence type="ECO:0008006" key="3">
    <source>
        <dbReference type="Google" id="ProtNLM"/>
    </source>
</evidence>
<keyword evidence="2" id="KW-1185">Reference proteome</keyword>
<organism evidence="1 2">
    <name type="scientific">Cladobotryum mycophilum</name>
    <dbReference type="NCBI Taxonomy" id="491253"/>
    <lineage>
        <taxon>Eukaryota</taxon>
        <taxon>Fungi</taxon>
        <taxon>Dikarya</taxon>
        <taxon>Ascomycota</taxon>
        <taxon>Pezizomycotina</taxon>
        <taxon>Sordariomycetes</taxon>
        <taxon>Hypocreomycetidae</taxon>
        <taxon>Hypocreales</taxon>
        <taxon>Hypocreaceae</taxon>
        <taxon>Cladobotryum</taxon>
    </lineage>
</organism>
<dbReference type="InterPro" id="IPR009291">
    <property type="entry name" value="Vps62"/>
</dbReference>
<reference evidence="1 2" key="1">
    <citation type="submission" date="2024-01" db="EMBL/GenBank/DDBJ databases">
        <title>Complete genome of Cladobotryum mycophilum ATHUM6906.</title>
        <authorList>
            <person name="Christinaki A.C."/>
            <person name="Myridakis A.I."/>
            <person name="Kouvelis V.N."/>
        </authorList>
    </citation>
    <scope>NUCLEOTIDE SEQUENCE [LARGE SCALE GENOMIC DNA]</scope>
    <source>
        <strain evidence="1 2">ATHUM6906</strain>
    </source>
</reference>
<evidence type="ECO:0000313" key="1">
    <source>
        <dbReference type="EMBL" id="KAK5991981.1"/>
    </source>
</evidence>